<feature type="domain" description="Glycosyltransferase 2-like" evidence="1">
    <location>
        <begin position="1"/>
        <end position="84"/>
    </location>
</feature>
<evidence type="ECO:0000313" key="3">
    <source>
        <dbReference type="Proteomes" id="UP000199079"/>
    </source>
</evidence>
<dbReference type="AlphaFoldDB" id="A0A1H3ME96"/>
<organism evidence="2 3">
    <name type="scientific">Halopenitus persicus</name>
    <dbReference type="NCBI Taxonomy" id="1048396"/>
    <lineage>
        <taxon>Archaea</taxon>
        <taxon>Methanobacteriati</taxon>
        <taxon>Methanobacteriota</taxon>
        <taxon>Stenosarchaea group</taxon>
        <taxon>Halobacteria</taxon>
        <taxon>Halobacteriales</taxon>
        <taxon>Haloferacaceae</taxon>
        <taxon>Halopenitus</taxon>
    </lineage>
</organism>
<accession>A0A1H3ME96</accession>
<dbReference type="CDD" id="cd04179">
    <property type="entry name" value="DPM_DPG-synthase_like"/>
    <property type="match status" value="1"/>
</dbReference>
<sequence length="121" mass="13080">MPTMNEEAGIRECIESVRTAVQASGYHTEVIISDDSTDRTPEIARELGAIVVEPDQPGYGYAYRYAFERCRGDYIVIGDADTTINCIVRPVVNGAFHSPLVSVSGTDGERTLGLVNGRPAS</sequence>
<dbReference type="PANTHER" id="PTHR48090:SF7">
    <property type="entry name" value="RFBJ PROTEIN"/>
    <property type="match status" value="1"/>
</dbReference>
<dbReference type="Gene3D" id="3.90.550.10">
    <property type="entry name" value="Spore Coat Polysaccharide Biosynthesis Protein SpsA, Chain A"/>
    <property type="match status" value="1"/>
</dbReference>
<evidence type="ECO:0000259" key="1">
    <source>
        <dbReference type="Pfam" id="PF00535"/>
    </source>
</evidence>
<dbReference type="PANTHER" id="PTHR48090">
    <property type="entry name" value="UNDECAPRENYL-PHOSPHATE 4-DEOXY-4-FORMAMIDO-L-ARABINOSE TRANSFERASE-RELATED"/>
    <property type="match status" value="1"/>
</dbReference>
<evidence type="ECO:0000313" key="2">
    <source>
        <dbReference type="EMBL" id="SDY74997.1"/>
    </source>
</evidence>
<dbReference type="Pfam" id="PF00535">
    <property type="entry name" value="Glycos_transf_2"/>
    <property type="match status" value="1"/>
</dbReference>
<reference evidence="3" key="1">
    <citation type="submission" date="2016-10" db="EMBL/GenBank/DDBJ databases">
        <authorList>
            <person name="Varghese N."/>
            <person name="Submissions S."/>
        </authorList>
    </citation>
    <scope>NUCLEOTIDE SEQUENCE [LARGE SCALE GENOMIC DNA]</scope>
    <source>
        <strain evidence="3">DC30,IBRC 10041,KCTC 4046</strain>
    </source>
</reference>
<keyword evidence="2" id="KW-0808">Transferase</keyword>
<dbReference type="InterPro" id="IPR050256">
    <property type="entry name" value="Glycosyltransferase_2"/>
</dbReference>
<gene>
    <name evidence="2" type="ORF">SAMN05216564_10964</name>
</gene>
<dbReference type="GO" id="GO:0016740">
    <property type="term" value="F:transferase activity"/>
    <property type="evidence" value="ECO:0007669"/>
    <property type="project" value="UniProtKB-KW"/>
</dbReference>
<protein>
    <submittedName>
        <fullName evidence="2">Glycosyl transferase family 2</fullName>
    </submittedName>
</protein>
<proteinExistence type="predicted"/>
<dbReference type="SUPFAM" id="SSF53448">
    <property type="entry name" value="Nucleotide-diphospho-sugar transferases"/>
    <property type="match status" value="1"/>
</dbReference>
<dbReference type="Proteomes" id="UP000199079">
    <property type="component" value="Unassembled WGS sequence"/>
</dbReference>
<name>A0A1H3ME96_9EURY</name>
<dbReference type="InterPro" id="IPR001173">
    <property type="entry name" value="Glyco_trans_2-like"/>
</dbReference>
<keyword evidence="3" id="KW-1185">Reference proteome</keyword>
<dbReference type="InterPro" id="IPR029044">
    <property type="entry name" value="Nucleotide-diphossugar_trans"/>
</dbReference>
<dbReference type="EMBL" id="FNPC01000009">
    <property type="protein sequence ID" value="SDY74997.1"/>
    <property type="molecule type" value="Genomic_DNA"/>
</dbReference>